<proteinExistence type="predicted"/>
<protein>
    <submittedName>
        <fullName evidence="1">Uncharacterized protein</fullName>
    </submittedName>
</protein>
<gene>
    <name evidence="1" type="ORF">LSALG_LOCUS40521</name>
</gene>
<reference evidence="1" key="1">
    <citation type="submission" date="2023-04" db="EMBL/GenBank/DDBJ databases">
        <authorList>
            <person name="Vijverberg K."/>
            <person name="Xiong W."/>
            <person name="Schranz E."/>
        </authorList>
    </citation>
    <scope>NUCLEOTIDE SEQUENCE</scope>
</reference>
<organism evidence="1 2">
    <name type="scientific">Lactuca saligna</name>
    <name type="common">Willowleaf lettuce</name>
    <dbReference type="NCBI Taxonomy" id="75948"/>
    <lineage>
        <taxon>Eukaryota</taxon>
        <taxon>Viridiplantae</taxon>
        <taxon>Streptophyta</taxon>
        <taxon>Embryophyta</taxon>
        <taxon>Tracheophyta</taxon>
        <taxon>Spermatophyta</taxon>
        <taxon>Magnoliopsida</taxon>
        <taxon>eudicotyledons</taxon>
        <taxon>Gunneridae</taxon>
        <taxon>Pentapetalae</taxon>
        <taxon>asterids</taxon>
        <taxon>campanulids</taxon>
        <taxon>Asterales</taxon>
        <taxon>Asteraceae</taxon>
        <taxon>Cichorioideae</taxon>
        <taxon>Cichorieae</taxon>
        <taxon>Lactucinae</taxon>
        <taxon>Lactuca</taxon>
    </lineage>
</organism>
<name>A0AA36ELV9_LACSI</name>
<evidence type="ECO:0000313" key="1">
    <source>
        <dbReference type="EMBL" id="CAI9302006.1"/>
    </source>
</evidence>
<dbReference type="Proteomes" id="UP001177003">
    <property type="component" value="Chromosome 9"/>
</dbReference>
<sequence length="175" mass="20366">MAYSSGSSSHNHTVLATRNRDNDLCACRHLKLSVERMSMSDKNPSRRFRNCVDSLGLLFSIKWIAERASSVCDWIFHWYVCLYVEMAAEKCKYFKWIDDELTPHYKNAFNNLKYELKIMKDTSYTARLEKRVALLENLNAEAIAAKEIVDGKLAMAVEEKKQLRGVIVCFIYFFL</sequence>
<evidence type="ECO:0000313" key="2">
    <source>
        <dbReference type="Proteomes" id="UP001177003"/>
    </source>
</evidence>
<accession>A0AA36ELV9</accession>
<dbReference type="PANTHER" id="PTHR33248">
    <property type="entry name" value="ZINC ION-BINDING PROTEIN"/>
    <property type="match status" value="1"/>
</dbReference>
<keyword evidence="2" id="KW-1185">Reference proteome</keyword>
<dbReference type="EMBL" id="OX465085">
    <property type="protein sequence ID" value="CAI9302006.1"/>
    <property type="molecule type" value="Genomic_DNA"/>
</dbReference>
<dbReference type="AlphaFoldDB" id="A0AA36ELV9"/>